<evidence type="ECO:0000256" key="1">
    <source>
        <dbReference type="ARBA" id="ARBA00004141"/>
    </source>
</evidence>
<reference evidence="7 8" key="1">
    <citation type="journal article" date="2011" name="J. Bacteriol.">
        <title>Complete genome sequence of 'Vulcanisaeta moutnovskia' strain 768-28, a novel member of the hyperthermophilic crenarchaeal genus vulcanisaeta.</title>
        <authorList>
            <person name="Gumerov V.M."/>
            <person name="Mardanov A.V."/>
            <person name="Beletsky A.V."/>
            <person name="Prokofeva M.I."/>
            <person name="Bonch-Osmolovskaya E.A."/>
            <person name="Ravin N.V."/>
            <person name="Skryabin K.G."/>
        </authorList>
    </citation>
    <scope>NUCLEOTIDE SEQUENCE [LARGE SCALE GENOMIC DNA]</scope>
    <source>
        <strain evidence="7 8">768-28</strain>
    </source>
</reference>
<keyword evidence="2 5" id="KW-0812">Transmembrane</keyword>
<evidence type="ECO:0000259" key="6">
    <source>
        <dbReference type="PROSITE" id="PS50928"/>
    </source>
</evidence>
<dbReference type="SUPFAM" id="SSF161098">
    <property type="entry name" value="MetI-like"/>
    <property type="match status" value="1"/>
</dbReference>
<evidence type="ECO:0000256" key="4">
    <source>
        <dbReference type="ARBA" id="ARBA00023136"/>
    </source>
</evidence>
<dbReference type="Pfam" id="PF00528">
    <property type="entry name" value="BPD_transp_1"/>
    <property type="match status" value="1"/>
</dbReference>
<feature type="transmembrane region" description="Helical" evidence="5">
    <location>
        <begin position="254"/>
        <end position="278"/>
    </location>
</feature>
<dbReference type="KEGG" id="vmo:VMUT_1258"/>
<dbReference type="NCBIfam" id="NF040931">
    <property type="entry name" value="ABC_arch_GlcT"/>
    <property type="match status" value="1"/>
</dbReference>
<dbReference type="GO" id="GO:0005886">
    <property type="term" value="C:plasma membrane"/>
    <property type="evidence" value="ECO:0007669"/>
    <property type="project" value="UniProtKB-SubCell"/>
</dbReference>
<evidence type="ECO:0000313" key="8">
    <source>
        <dbReference type="Proteomes" id="UP000007485"/>
    </source>
</evidence>
<organism evidence="7 8">
    <name type="scientific">Vulcanisaeta moutnovskia (strain 768-28)</name>
    <dbReference type="NCBI Taxonomy" id="985053"/>
    <lineage>
        <taxon>Archaea</taxon>
        <taxon>Thermoproteota</taxon>
        <taxon>Thermoprotei</taxon>
        <taxon>Thermoproteales</taxon>
        <taxon>Thermoproteaceae</taxon>
        <taxon>Vulcanisaeta</taxon>
    </lineage>
</organism>
<dbReference type="eggNOG" id="arCOG00157">
    <property type="taxonomic scope" value="Archaea"/>
</dbReference>
<feature type="domain" description="ABC transmembrane type-1" evidence="6">
    <location>
        <begin position="62"/>
        <end position="275"/>
    </location>
</feature>
<sequence>MVRQSLIMAIPTLFFGGIIVFLLIWNFVISLENWSLFNPFPKFTGLLSYLYLFTQNFFYASIEHTILFTVGLVAIGNILGLLLAALLYFLPNNTQRAIYLSIFIYPIAIPPTATALVWLWLFNPQIGIDWLLSKLYLPSIPWFATPLNTQLALVLVEVWAYTGLAVLFYLASFLSVDRSIIEAARLDGASSMNLLFRVLLPNSMNGFIITTALLFLFSFRIFDIPFIMSGSATSPTLMTLVTYIYYLFAYSEYFSVAAALATLVAVIAAIVIIPYALLGLKRWVFRR</sequence>
<feature type="transmembrane region" description="Helical" evidence="5">
    <location>
        <begin position="6"/>
        <end position="28"/>
    </location>
</feature>
<name>F0QYN0_VULM7</name>
<feature type="transmembrane region" description="Helical" evidence="5">
    <location>
        <begin position="224"/>
        <end position="248"/>
    </location>
</feature>
<accession>F0QYN0</accession>
<dbReference type="GeneID" id="10288910"/>
<dbReference type="STRING" id="985053.VMUT_1258"/>
<comment type="subcellular location">
    <subcellularLocation>
        <location evidence="5">Cell membrane</location>
        <topology evidence="5">Multi-pass membrane protein</topology>
    </subcellularLocation>
    <subcellularLocation>
        <location evidence="1">Membrane</location>
        <topology evidence="1">Multi-pass membrane protein</topology>
    </subcellularLocation>
</comment>
<dbReference type="InterPro" id="IPR054947">
    <property type="entry name" value="GlcT_permease"/>
</dbReference>
<dbReference type="InterPro" id="IPR052730">
    <property type="entry name" value="Sugar_ABC_transporter"/>
</dbReference>
<dbReference type="PANTHER" id="PTHR43759">
    <property type="entry name" value="TREHALOSE TRANSPORT SYSTEM PERMEASE PROTEIN SUGA"/>
    <property type="match status" value="1"/>
</dbReference>
<gene>
    <name evidence="7" type="ordered locus">VMUT_1258</name>
</gene>
<dbReference type="CDD" id="cd06261">
    <property type="entry name" value="TM_PBP2"/>
    <property type="match status" value="1"/>
</dbReference>
<evidence type="ECO:0000256" key="2">
    <source>
        <dbReference type="ARBA" id="ARBA00022692"/>
    </source>
</evidence>
<dbReference type="Proteomes" id="UP000007485">
    <property type="component" value="Chromosome"/>
</dbReference>
<dbReference type="OrthoDB" id="45815at2157"/>
<comment type="similarity">
    <text evidence="5">Belongs to the binding-protein-dependent transport system permease family.</text>
</comment>
<protein>
    <submittedName>
        <fullName evidence="7">Arabinose ABC transporter, permease</fullName>
    </submittedName>
</protein>
<dbReference type="InterPro" id="IPR000515">
    <property type="entry name" value="MetI-like"/>
</dbReference>
<keyword evidence="5" id="KW-0813">Transport</keyword>
<dbReference type="EMBL" id="CP002529">
    <property type="protein sequence ID" value="ADY01463.1"/>
    <property type="molecule type" value="Genomic_DNA"/>
</dbReference>
<keyword evidence="8" id="KW-1185">Reference proteome</keyword>
<feature type="transmembrane region" description="Helical" evidence="5">
    <location>
        <begin position="194"/>
        <end position="217"/>
    </location>
</feature>
<feature type="transmembrane region" description="Helical" evidence="5">
    <location>
        <begin position="97"/>
        <end position="121"/>
    </location>
</feature>
<dbReference type="Gene3D" id="1.10.3720.10">
    <property type="entry name" value="MetI-like"/>
    <property type="match status" value="1"/>
</dbReference>
<dbReference type="PROSITE" id="PS50928">
    <property type="entry name" value="ABC_TM1"/>
    <property type="match status" value="1"/>
</dbReference>
<dbReference type="HOGENOM" id="CLU_016047_0_0_2"/>
<proteinExistence type="inferred from homology"/>
<dbReference type="AlphaFoldDB" id="F0QYN0"/>
<dbReference type="GO" id="GO:0055085">
    <property type="term" value="P:transmembrane transport"/>
    <property type="evidence" value="ECO:0007669"/>
    <property type="project" value="InterPro"/>
</dbReference>
<dbReference type="RefSeq" id="WP_013604625.1">
    <property type="nucleotide sequence ID" value="NC_015151.1"/>
</dbReference>
<keyword evidence="4 5" id="KW-0472">Membrane</keyword>
<dbReference type="PANTHER" id="PTHR43759:SF1">
    <property type="entry name" value="GLUCOSE IMPORT SYSTEM PERMEASE PROTEIN GLCT"/>
    <property type="match status" value="1"/>
</dbReference>
<evidence type="ECO:0000313" key="7">
    <source>
        <dbReference type="EMBL" id="ADY01463.1"/>
    </source>
</evidence>
<evidence type="ECO:0000256" key="5">
    <source>
        <dbReference type="RuleBase" id="RU363032"/>
    </source>
</evidence>
<feature type="transmembrane region" description="Helical" evidence="5">
    <location>
        <begin position="66"/>
        <end position="90"/>
    </location>
</feature>
<evidence type="ECO:0000256" key="3">
    <source>
        <dbReference type="ARBA" id="ARBA00022989"/>
    </source>
</evidence>
<dbReference type="InterPro" id="IPR035906">
    <property type="entry name" value="MetI-like_sf"/>
</dbReference>
<feature type="transmembrane region" description="Helical" evidence="5">
    <location>
        <begin position="151"/>
        <end position="174"/>
    </location>
</feature>
<keyword evidence="3 5" id="KW-1133">Transmembrane helix</keyword>